<gene>
    <name evidence="3" type="ORF">DGMP_38410</name>
</gene>
<dbReference type="PANTHER" id="PTHR38431:SF1">
    <property type="entry name" value="BLL2305 PROTEIN"/>
    <property type="match status" value="1"/>
</dbReference>
<feature type="domain" description="PBP" evidence="1">
    <location>
        <begin position="96"/>
        <end position="279"/>
    </location>
</feature>
<evidence type="ECO:0000259" key="1">
    <source>
        <dbReference type="Pfam" id="PF12727"/>
    </source>
</evidence>
<dbReference type="Pfam" id="PF12727">
    <property type="entry name" value="PBP_like"/>
    <property type="match status" value="1"/>
</dbReference>
<organism evidence="3 4">
    <name type="scientific">Desulfomarina profundi</name>
    <dbReference type="NCBI Taxonomy" id="2772557"/>
    <lineage>
        <taxon>Bacteria</taxon>
        <taxon>Pseudomonadati</taxon>
        <taxon>Thermodesulfobacteriota</taxon>
        <taxon>Desulfobulbia</taxon>
        <taxon>Desulfobulbales</taxon>
        <taxon>Desulfobulbaceae</taxon>
        <taxon>Desulfomarina</taxon>
    </lineage>
</organism>
<evidence type="ECO:0000313" key="3">
    <source>
        <dbReference type="EMBL" id="BCL63148.1"/>
    </source>
</evidence>
<dbReference type="InterPro" id="IPR041657">
    <property type="entry name" value="HTH_17"/>
</dbReference>
<dbReference type="GO" id="GO:0003677">
    <property type="term" value="F:DNA binding"/>
    <property type="evidence" value="ECO:0007669"/>
    <property type="project" value="UniProtKB-KW"/>
</dbReference>
<accession>A0A8D5FKN9</accession>
<dbReference type="Pfam" id="PF12728">
    <property type="entry name" value="HTH_17"/>
    <property type="match status" value="1"/>
</dbReference>
<keyword evidence="3" id="KW-0238">DNA-binding</keyword>
<feature type="domain" description="Helix-turn-helix" evidence="2">
    <location>
        <begin position="9"/>
        <end position="56"/>
    </location>
</feature>
<dbReference type="PANTHER" id="PTHR38431">
    <property type="entry name" value="BLL2305 PROTEIN"/>
    <property type="match status" value="1"/>
</dbReference>
<dbReference type="Proteomes" id="UP000826725">
    <property type="component" value="Chromosome"/>
</dbReference>
<dbReference type="AlphaFoldDB" id="A0A8D5FKN9"/>
<dbReference type="NCBIfam" id="TIGR01764">
    <property type="entry name" value="excise"/>
    <property type="match status" value="1"/>
</dbReference>
<dbReference type="KEGG" id="dbk:DGMP_38410"/>
<keyword evidence="4" id="KW-1185">Reference proteome</keyword>
<evidence type="ECO:0000313" key="4">
    <source>
        <dbReference type="Proteomes" id="UP000826725"/>
    </source>
</evidence>
<protein>
    <submittedName>
        <fullName evidence="3">DNA-binding protein</fullName>
    </submittedName>
</protein>
<dbReference type="InterPro" id="IPR024370">
    <property type="entry name" value="PBP_domain"/>
</dbReference>
<name>A0A8D5FKN9_9BACT</name>
<proteinExistence type="predicted"/>
<dbReference type="EMBL" id="AP024086">
    <property type="protein sequence ID" value="BCL63148.1"/>
    <property type="molecule type" value="Genomic_DNA"/>
</dbReference>
<dbReference type="InterPro" id="IPR010093">
    <property type="entry name" value="SinI_DNA-bd"/>
</dbReference>
<reference evidence="3" key="1">
    <citation type="submission" date="2020-09" db="EMBL/GenBank/DDBJ databases">
        <title>Desulfogranum mesoprofundum gen. nov., sp. nov., a novel mesophilic, sulfate-reducing chemolithoautotroph isolated from a deep-sea hydrothermal vent chimney in the Suiyo Seamount.</title>
        <authorList>
            <person name="Hashimoto Y."/>
            <person name="Nakagawa S."/>
        </authorList>
    </citation>
    <scope>NUCLEOTIDE SEQUENCE</scope>
    <source>
        <strain evidence="3">KT2</strain>
    </source>
</reference>
<dbReference type="RefSeq" id="WP_228855433.1">
    <property type="nucleotide sequence ID" value="NZ_AP024086.1"/>
</dbReference>
<evidence type="ECO:0000259" key="2">
    <source>
        <dbReference type="Pfam" id="PF12728"/>
    </source>
</evidence>
<sequence length="313" mass="35254">MNTQKNTKFLTTREVARLLHVNEKMVYSLVHDKGLPATKITGKWLFPRRLVEEWLETSIVNCNKPGTGATLDGSQLLFAGSDDPLFQRTLSLFHAQENYPIIFFANLGSMGGLRSLRRGLCHIGVCHLLQDDNDEYNFDFADQELDRSPVFVNFSRREQGLVVARGNPKKIAGLSDLVRDDIRIVNRPLGTGTRLLLDCEIARSDISSNQIAGYTDEVARHIDAGLEVLSGRADAAPAIRAAAGLLDLDFLPLRWERFDLLINRDCFFDKGVQKFISLLHEESFRELAVSFEGYDISLCGKMLFPDNFQSEDK</sequence>